<dbReference type="Proteomes" id="UP000515164">
    <property type="component" value="Unplaced"/>
</dbReference>
<sequence length="872" mass="99525">MSKQSESTKKSKIYFVTSKTKKSKICSENMMRAYNKCLEYDMEPVWISKKNSTKLELTTSDILVVENREQIPLKKLITAECYIIESEYLPSFLSATPGRRSLMHTTVMANLCICTCSHLCLEDKRYIQALVAKMGGNFAIELYDKVTHLVTSSVFSAEYEKAIHMKIPIVTKEWVEAIWEASKTDYVDPDDKRFDKYKVPMFYNLVVTATNIQECEKEDISRLIRNNGGVYMNNLSVDRVNVVLTPENSPINQKLKHAREADIICLTLNWLYQSIEVGYALPFRYYIFQTVKQCCSSRRSNVRETCSCSTTSFITYDKQRSNYIDETAFKISTMSNVSTVSTVTTVLARPMFNEAETAGPFLFGCIIYLAGFTSYQRDKLNRILHVGSAMRFDYICDIITHVIVGDEDSAASELKLLKSRGLCPYILKLEWLEESIRLKRIAPVEYFLYKQEDSAIQKNLQLLQERMPEQREESFNLGQQELQNTIASASDEKVQEYVEPYIPVLSQTPESLEYSMLPGTDNSGIINNRLFEGLTFVVSAFCNTYNNVVESIVAMNGRVVPDTFVTIPDYGIVPKCGMPLNCTVKEIVTDLFIEDCVNQDRIVEIMYYHRPVSVAKHVLVGCVLTISTYVRVERSYLVTLAMELGAIYQNVFAREIIIDRDLYKNTHLICPIPNGRKYDAAVKWKIPVVTAEWLKVCAAQSTWVDETPFLVVESLVPSKGPERPMKFDLSLPQTITNQIVLSTEPVASSSRSHNIIVPKEYFPNLQIQNNNFDDMLLLNNELSLPMNTTSKPSETLCSQVFEPIPSLETERSRLEEISYSSSLIKEEPPLSRPFTRVLSIVTKSWQEKSEKLPENYNADETLSAVANDDFNW</sequence>
<dbReference type="GO" id="GO:0006270">
    <property type="term" value="P:DNA replication initiation"/>
    <property type="evidence" value="ECO:0007669"/>
    <property type="project" value="TreeGrafter"/>
</dbReference>
<dbReference type="CDD" id="cd17731">
    <property type="entry name" value="BRCT_TopBP1_rpt2_like"/>
    <property type="match status" value="1"/>
</dbReference>
<feature type="domain" description="BRCT" evidence="2">
    <location>
        <begin position="197"/>
        <end position="288"/>
    </location>
</feature>
<dbReference type="KEGG" id="bbif:117212843"/>
<protein>
    <submittedName>
        <fullName evidence="4">DNA topoisomerase 2-binding protein 1-A-like isoform X1</fullName>
    </submittedName>
</protein>
<dbReference type="AlphaFoldDB" id="A0A6P8NH11"/>
<dbReference type="PANTHER" id="PTHR13561:SF20">
    <property type="entry name" value="DNA TOPOISOMERASE 2-BINDING PROTEIN 1"/>
    <property type="match status" value="1"/>
</dbReference>
<keyword evidence="3" id="KW-1185">Reference proteome</keyword>
<dbReference type="Pfam" id="PF00533">
    <property type="entry name" value="BRCT"/>
    <property type="match status" value="2"/>
</dbReference>
<dbReference type="SMART" id="SM00292">
    <property type="entry name" value="BRCT"/>
    <property type="match status" value="5"/>
</dbReference>
<dbReference type="InterPro" id="IPR036420">
    <property type="entry name" value="BRCT_dom_sf"/>
</dbReference>
<evidence type="ECO:0000256" key="1">
    <source>
        <dbReference type="ARBA" id="ARBA00022737"/>
    </source>
</evidence>
<feature type="domain" description="BRCT" evidence="2">
    <location>
        <begin position="614"/>
        <end position="711"/>
    </location>
</feature>
<reference evidence="4" key="1">
    <citation type="submission" date="2025-08" db="UniProtKB">
        <authorList>
            <consortium name="RefSeq"/>
        </authorList>
    </citation>
    <scope>IDENTIFICATION</scope>
    <source>
        <tissue evidence="4">Muscle</tissue>
    </source>
</reference>
<name>A0A6P8NH11_9HYME</name>
<dbReference type="RefSeq" id="XP_033313795.1">
    <property type="nucleotide sequence ID" value="XM_033457904.1"/>
</dbReference>
<dbReference type="SUPFAM" id="SSF52113">
    <property type="entry name" value="BRCT domain"/>
    <property type="match status" value="4"/>
</dbReference>
<dbReference type="GO" id="GO:0033314">
    <property type="term" value="P:mitotic DNA replication checkpoint signaling"/>
    <property type="evidence" value="ECO:0007669"/>
    <property type="project" value="TreeGrafter"/>
</dbReference>
<dbReference type="Pfam" id="PF12738">
    <property type="entry name" value="PTCB-BRCT"/>
    <property type="match status" value="2"/>
</dbReference>
<dbReference type="GO" id="GO:0007095">
    <property type="term" value="P:mitotic G2 DNA damage checkpoint signaling"/>
    <property type="evidence" value="ECO:0007669"/>
    <property type="project" value="TreeGrafter"/>
</dbReference>
<accession>A0A6P8NH11</accession>
<proteinExistence type="predicted"/>
<dbReference type="InterPro" id="IPR059215">
    <property type="entry name" value="BRCT2_TopBP1-like"/>
</dbReference>
<evidence type="ECO:0000313" key="4">
    <source>
        <dbReference type="RefSeq" id="XP_033313795.1"/>
    </source>
</evidence>
<dbReference type="Gene3D" id="3.40.50.10190">
    <property type="entry name" value="BRCT domain"/>
    <property type="match status" value="5"/>
</dbReference>
<dbReference type="PANTHER" id="PTHR13561">
    <property type="entry name" value="DNA REPLICATION REGULATOR DPB11-RELATED"/>
    <property type="match status" value="1"/>
</dbReference>
<dbReference type="InterPro" id="IPR001357">
    <property type="entry name" value="BRCT_dom"/>
</dbReference>
<gene>
    <name evidence="4" type="primary">LOC117212843</name>
</gene>
<dbReference type="PROSITE" id="PS50172">
    <property type="entry name" value="BRCT"/>
    <property type="match status" value="4"/>
</dbReference>
<evidence type="ECO:0000313" key="3">
    <source>
        <dbReference type="Proteomes" id="UP000515164"/>
    </source>
</evidence>
<dbReference type="GeneID" id="117212843"/>
<evidence type="ECO:0000259" key="2">
    <source>
        <dbReference type="PROSITE" id="PS50172"/>
    </source>
</evidence>
<keyword evidence="1" id="KW-0677">Repeat</keyword>
<feature type="domain" description="BRCT" evidence="2">
    <location>
        <begin position="103"/>
        <end position="175"/>
    </location>
</feature>
<feature type="domain" description="BRCT" evidence="2">
    <location>
        <begin position="357"/>
        <end position="449"/>
    </location>
</feature>
<organism evidence="3 4">
    <name type="scientific">Bombus bifarius</name>
    <dbReference type="NCBI Taxonomy" id="103933"/>
    <lineage>
        <taxon>Eukaryota</taxon>
        <taxon>Metazoa</taxon>
        <taxon>Ecdysozoa</taxon>
        <taxon>Arthropoda</taxon>
        <taxon>Hexapoda</taxon>
        <taxon>Insecta</taxon>
        <taxon>Pterygota</taxon>
        <taxon>Neoptera</taxon>
        <taxon>Endopterygota</taxon>
        <taxon>Hymenoptera</taxon>
        <taxon>Apocrita</taxon>
        <taxon>Aculeata</taxon>
        <taxon>Apoidea</taxon>
        <taxon>Anthophila</taxon>
        <taxon>Apidae</taxon>
        <taxon>Bombus</taxon>
        <taxon>Pyrobombus</taxon>
    </lineage>
</organism>